<protein>
    <submittedName>
        <fullName evidence="14">Porin</fullName>
    </submittedName>
</protein>
<feature type="signal peptide" evidence="12">
    <location>
        <begin position="1"/>
        <end position="23"/>
    </location>
</feature>
<dbReference type="InterPro" id="IPR001702">
    <property type="entry name" value="Porin_Gram-ve"/>
</dbReference>
<proteinExistence type="inferred from homology"/>
<accession>A0A5B8SWR0</accession>
<keyword evidence="6" id="KW-0812">Transmembrane</keyword>
<dbReference type="OrthoDB" id="8957883at2"/>
<dbReference type="EMBL" id="CP042382">
    <property type="protein sequence ID" value="QEA39220.1"/>
    <property type="molecule type" value="Genomic_DNA"/>
</dbReference>
<keyword evidence="5" id="KW-1134">Transmembrane beta strand</keyword>
<dbReference type="PANTHER" id="PTHR34501:SF9">
    <property type="entry name" value="MAJOR OUTER MEMBRANE PROTEIN P.IA"/>
    <property type="match status" value="1"/>
</dbReference>
<name>A0A5B8SWR0_9GAMM</name>
<evidence type="ECO:0000313" key="14">
    <source>
        <dbReference type="EMBL" id="QEA39220.1"/>
    </source>
</evidence>
<keyword evidence="15" id="KW-1185">Reference proteome</keyword>
<evidence type="ECO:0000256" key="6">
    <source>
        <dbReference type="ARBA" id="ARBA00022692"/>
    </source>
</evidence>
<evidence type="ECO:0000256" key="9">
    <source>
        <dbReference type="ARBA" id="ARBA00023114"/>
    </source>
</evidence>
<comment type="subcellular location">
    <subcellularLocation>
        <location evidence="1">Cell outer membrane</location>
        <topology evidence="1">Multi-pass membrane protein</topology>
    </subcellularLocation>
</comment>
<organism evidence="14 15">
    <name type="scientific">Pistricoccus aurantiacus</name>
    <dbReference type="NCBI Taxonomy" id="1883414"/>
    <lineage>
        <taxon>Bacteria</taxon>
        <taxon>Pseudomonadati</taxon>
        <taxon>Pseudomonadota</taxon>
        <taxon>Gammaproteobacteria</taxon>
        <taxon>Oceanospirillales</taxon>
        <taxon>Halomonadaceae</taxon>
        <taxon>Pistricoccus</taxon>
    </lineage>
</organism>
<comment type="subunit">
    <text evidence="3">Homotrimer.</text>
</comment>
<evidence type="ECO:0000256" key="12">
    <source>
        <dbReference type="SAM" id="SignalP"/>
    </source>
</evidence>
<dbReference type="GO" id="GO:0015288">
    <property type="term" value="F:porin activity"/>
    <property type="evidence" value="ECO:0007669"/>
    <property type="project" value="UniProtKB-KW"/>
</dbReference>
<comment type="similarity">
    <text evidence="2">Belongs to the Gram-negative porin family.</text>
</comment>
<dbReference type="InterPro" id="IPR033900">
    <property type="entry name" value="Gram_neg_porin_domain"/>
</dbReference>
<keyword evidence="9" id="KW-0626">Porin</keyword>
<dbReference type="InterPro" id="IPR023614">
    <property type="entry name" value="Porin_dom_sf"/>
</dbReference>
<evidence type="ECO:0000256" key="2">
    <source>
        <dbReference type="ARBA" id="ARBA00007539"/>
    </source>
</evidence>
<evidence type="ECO:0000256" key="5">
    <source>
        <dbReference type="ARBA" id="ARBA00022452"/>
    </source>
</evidence>
<keyword evidence="10" id="KW-0472">Membrane</keyword>
<dbReference type="InterPro" id="IPR050298">
    <property type="entry name" value="Gram-neg_bact_OMP"/>
</dbReference>
<dbReference type="RefSeq" id="WP_147184272.1">
    <property type="nucleotide sequence ID" value="NZ_CP042382.1"/>
</dbReference>
<feature type="chain" id="PRO_5022826182" evidence="12">
    <location>
        <begin position="24"/>
        <end position="399"/>
    </location>
</feature>
<dbReference type="InterPro" id="IPR001897">
    <property type="entry name" value="Porin_gammaproteobac"/>
</dbReference>
<keyword evidence="11" id="KW-0998">Cell outer membrane</keyword>
<dbReference type="SUPFAM" id="SSF56935">
    <property type="entry name" value="Porins"/>
    <property type="match status" value="1"/>
</dbReference>
<dbReference type="PRINTS" id="PR00182">
    <property type="entry name" value="ECOLNEIPORIN"/>
</dbReference>
<reference evidence="14 15" key="1">
    <citation type="submission" date="2019-06" db="EMBL/GenBank/DDBJ databases">
        <title>Genome analyses of bacteria isolated from kimchi.</title>
        <authorList>
            <person name="Lee S."/>
            <person name="Ahn S."/>
            <person name="Roh S."/>
        </authorList>
    </citation>
    <scope>NUCLEOTIDE SEQUENCE [LARGE SCALE GENOMIC DNA]</scope>
    <source>
        <strain evidence="14 15">CBA4606</strain>
    </source>
</reference>
<keyword evidence="8" id="KW-0406">Ion transport</keyword>
<dbReference type="CDD" id="cd00342">
    <property type="entry name" value="gram_neg_porins"/>
    <property type="match status" value="1"/>
</dbReference>
<evidence type="ECO:0000313" key="15">
    <source>
        <dbReference type="Proteomes" id="UP000321272"/>
    </source>
</evidence>
<sequence>MKKTLLVTAIAGALAASAGAASAATVYNQDGTKLDLYGNIQLAYKSIETAQFEDVPGVGNDIYQGTEAEDEIFDNGSTIGVTGEHVIMNGLTGYFKAEWEFDADQAKGAPGGINTGDQAYLGLKGNFGDARLGSWDPLIDDWIQDPISNNEYFDVSDSNGRILGVENREGDKLQYMSPSLGGLQFAVGTQYKGDAEFDGDDTVTGTNSLGDEITVTGEDSSNASFFGGLKYEVGNFSIAAVYDNLDNNDGSYSAVDSDGNDIGSGDFEAGEQYGITGQYTWDTLRVALKAERFKSDNDTLADTNYYALGARYGYGNGMGDLYGSYQYVDVGGGDFLDTADDALTSGDWPSEREDESYNEIILGATYNISDAMYTFVEGALYDRTDDEGDGVAVGAVYLF</sequence>
<keyword evidence="4" id="KW-0813">Transport</keyword>
<dbReference type="KEGG" id="paur:FGL86_09140"/>
<feature type="domain" description="Porin" evidence="13">
    <location>
        <begin position="13"/>
        <end position="385"/>
    </location>
</feature>
<evidence type="ECO:0000256" key="3">
    <source>
        <dbReference type="ARBA" id="ARBA00011233"/>
    </source>
</evidence>
<dbReference type="Pfam" id="PF13609">
    <property type="entry name" value="Porin_4"/>
    <property type="match status" value="1"/>
</dbReference>
<dbReference type="AlphaFoldDB" id="A0A5B8SWR0"/>
<evidence type="ECO:0000256" key="11">
    <source>
        <dbReference type="ARBA" id="ARBA00023237"/>
    </source>
</evidence>
<gene>
    <name evidence="14" type="ORF">FGL86_09140</name>
</gene>
<dbReference type="GO" id="GO:0046930">
    <property type="term" value="C:pore complex"/>
    <property type="evidence" value="ECO:0007669"/>
    <property type="project" value="UniProtKB-KW"/>
</dbReference>
<evidence type="ECO:0000256" key="4">
    <source>
        <dbReference type="ARBA" id="ARBA00022448"/>
    </source>
</evidence>
<dbReference type="PRINTS" id="PR00183">
    <property type="entry name" value="ECOLIPORIN"/>
</dbReference>
<keyword evidence="7 12" id="KW-0732">Signal</keyword>
<evidence type="ECO:0000256" key="8">
    <source>
        <dbReference type="ARBA" id="ARBA00023065"/>
    </source>
</evidence>
<dbReference type="Proteomes" id="UP000321272">
    <property type="component" value="Chromosome"/>
</dbReference>
<dbReference type="Gene3D" id="2.40.160.10">
    <property type="entry name" value="Porin"/>
    <property type="match status" value="1"/>
</dbReference>
<evidence type="ECO:0000256" key="10">
    <source>
        <dbReference type="ARBA" id="ARBA00023136"/>
    </source>
</evidence>
<dbReference type="GO" id="GO:0009279">
    <property type="term" value="C:cell outer membrane"/>
    <property type="evidence" value="ECO:0007669"/>
    <property type="project" value="UniProtKB-SubCell"/>
</dbReference>
<evidence type="ECO:0000259" key="13">
    <source>
        <dbReference type="Pfam" id="PF13609"/>
    </source>
</evidence>
<dbReference type="PANTHER" id="PTHR34501">
    <property type="entry name" value="PROTEIN YDDL-RELATED"/>
    <property type="match status" value="1"/>
</dbReference>
<evidence type="ECO:0000256" key="7">
    <source>
        <dbReference type="ARBA" id="ARBA00022729"/>
    </source>
</evidence>
<dbReference type="GO" id="GO:0034220">
    <property type="term" value="P:monoatomic ion transmembrane transport"/>
    <property type="evidence" value="ECO:0007669"/>
    <property type="project" value="InterPro"/>
</dbReference>
<evidence type="ECO:0000256" key="1">
    <source>
        <dbReference type="ARBA" id="ARBA00004571"/>
    </source>
</evidence>